<evidence type="ECO:0000256" key="4">
    <source>
        <dbReference type="PROSITE-ProRule" id="PRU00050"/>
    </source>
</evidence>
<protein>
    <recommendedName>
        <fullName evidence="2">protein-glutamate methylesterase</fullName>
        <ecNumber evidence="2">3.1.1.61</ecNumber>
    </recommendedName>
</protein>
<dbReference type="OrthoDB" id="9793421at2"/>
<comment type="catalytic activity">
    <reaction evidence="3">
        <text>[protein]-L-glutamate 5-O-methyl ester + H2O = L-glutamyl-[protein] + methanol + H(+)</text>
        <dbReference type="Rhea" id="RHEA:23236"/>
        <dbReference type="Rhea" id="RHEA-COMP:10208"/>
        <dbReference type="Rhea" id="RHEA-COMP:10311"/>
        <dbReference type="ChEBI" id="CHEBI:15377"/>
        <dbReference type="ChEBI" id="CHEBI:15378"/>
        <dbReference type="ChEBI" id="CHEBI:17790"/>
        <dbReference type="ChEBI" id="CHEBI:29973"/>
        <dbReference type="ChEBI" id="CHEBI:82795"/>
        <dbReference type="EC" id="3.1.1.61"/>
    </reaction>
</comment>
<keyword evidence="1 4" id="KW-0378">Hydrolase</keyword>
<feature type="active site" evidence="4">
    <location>
        <position position="167"/>
    </location>
</feature>
<sequence>MSNPVLLIADPNISRLTALLRRCEDHHGVTVLGAATPGEAYVLLESHLPRRVAVAAEFAESIEFDALADILTMIDAQVVIYGQMRRPAGGYPVHSSPEQMLSRLFGGLQPGRPAPATPPRAAEAVQPSTDPVGGVILLGSSTGGITALETVLGSFRVDCPPTLIVQHIRPGFADGLVRRLDQLLKPRVVAAEDGAPLRRGMVYLAAAADRHLGFVLRGGPKIRLIPGAPVSGHRPSVDMLFTDGAALADRLDVRAALLTGMGADGAQGMCALRRAGAHTIAQDRDSSVVWGMPRVAIEMGGATEVLSLSRIGPALLSREAVRQRRLS</sequence>
<feature type="active site" evidence="4">
    <location>
        <position position="141"/>
    </location>
</feature>
<dbReference type="PANTHER" id="PTHR42872:SF6">
    <property type="entry name" value="PROTEIN-GLUTAMATE METHYLESTERASE_PROTEIN-GLUTAMINE GLUTAMINASE"/>
    <property type="match status" value="1"/>
</dbReference>
<dbReference type="InterPro" id="IPR035909">
    <property type="entry name" value="CheB_C"/>
</dbReference>
<evidence type="ECO:0000259" key="5">
    <source>
        <dbReference type="PROSITE" id="PS50122"/>
    </source>
</evidence>
<name>A0A4U0QGX8_9RHOB</name>
<dbReference type="EMBL" id="SUNH01000032">
    <property type="protein sequence ID" value="TJZ80793.1"/>
    <property type="molecule type" value="Genomic_DNA"/>
</dbReference>
<accession>A0A4U0QGX8</accession>
<keyword evidence="7" id="KW-1185">Reference proteome</keyword>
<evidence type="ECO:0000313" key="6">
    <source>
        <dbReference type="EMBL" id="TJZ80793.1"/>
    </source>
</evidence>
<dbReference type="AlphaFoldDB" id="A0A4U0QGX8"/>
<feature type="domain" description="CheB-type methylesterase" evidence="5">
    <location>
        <begin position="131"/>
        <end position="322"/>
    </location>
</feature>
<dbReference type="EC" id="3.1.1.61" evidence="2"/>
<dbReference type="GO" id="GO:0006935">
    <property type="term" value="P:chemotaxis"/>
    <property type="evidence" value="ECO:0007669"/>
    <property type="project" value="UniProtKB-UniRule"/>
</dbReference>
<dbReference type="Proteomes" id="UP000306223">
    <property type="component" value="Unassembled WGS sequence"/>
</dbReference>
<comment type="caution">
    <text evidence="6">The sequence shown here is derived from an EMBL/GenBank/DDBJ whole genome shotgun (WGS) entry which is preliminary data.</text>
</comment>
<organism evidence="6 7">
    <name type="scientific">Paracoccus hibiscisoli</name>
    <dbReference type="NCBI Taxonomy" id="2023261"/>
    <lineage>
        <taxon>Bacteria</taxon>
        <taxon>Pseudomonadati</taxon>
        <taxon>Pseudomonadota</taxon>
        <taxon>Alphaproteobacteria</taxon>
        <taxon>Rhodobacterales</taxon>
        <taxon>Paracoccaceae</taxon>
        <taxon>Paracoccus</taxon>
    </lineage>
</organism>
<dbReference type="SUPFAM" id="SSF52738">
    <property type="entry name" value="Methylesterase CheB, C-terminal domain"/>
    <property type="match status" value="1"/>
</dbReference>
<evidence type="ECO:0000256" key="1">
    <source>
        <dbReference type="ARBA" id="ARBA00022801"/>
    </source>
</evidence>
<gene>
    <name evidence="6" type="ORF">FA740_16890</name>
</gene>
<dbReference type="Gene3D" id="3.40.50.180">
    <property type="entry name" value="Methylesterase CheB, C-terminal domain"/>
    <property type="match status" value="1"/>
</dbReference>
<evidence type="ECO:0000256" key="3">
    <source>
        <dbReference type="ARBA" id="ARBA00048267"/>
    </source>
</evidence>
<feature type="active site" evidence="4">
    <location>
        <position position="264"/>
    </location>
</feature>
<dbReference type="CDD" id="cd16432">
    <property type="entry name" value="CheB_Rec"/>
    <property type="match status" value="1"/>
</dbReference>
<reference evidence="6 7" key="1">
    <citation type="submission" date="2019-04" db="EMBL/GenBank/DDBJ databases">
        <authorList>
            <person name="Li J."/>
        </authorList>
    </citation>
    <scope>NUCLEOTIDE SEQUENCE [LARGE SCALE GENOMIC DNA]</scope>
    <source>
        <strain evidence="6 7">CCTCC AB2016182</strain>
    </source>
</reference>
<dbReference type="PANTHER" id="PTHR42872">
    <property type="entry name" value="PROTEIN-GLUTAMATE METHYLESTERASE/PROTEIN-GLUTAMINE GLUTAMINASE"/>
    <property type="match status" value="1"/>
</dbReference>
<dbReference type="GO" id="GO:0000156">
    <property type="term" value="F:phosphorelay response regulator activity"/>
    <property type="evidence" value="ECO:0007669"/>
    <property type="project" value="InterPro"/>
</dbReference>
<dbReference type="Pfam" id="PF01339">
    <property type="entry name" value="CheB_methylest"/>
    <property type="match status" value="1"/>
</dbReference>
<dbReference type="InterPro" id="IPR000673">
    <property type="entry name" value="Sig_transdc_resp-reg_Me-estase"/>
</dbReference>
<proteinExistence type="predicted"/>
<keyword evidence="4" id="KW-0145">Chemotaxis</keyword>
<dbReference type="PROSITE" id="PS50122">
    <property type="entry name" value="CHEB"/>
    <property type="match status" value="1"/>
</dbReference>
<dbReference type="GO" id="GO:0005737">
    <property type="term" value="C:cytoplasm"/>
    <property type="evidence" value="ECO:0007669"/>
    <property type="project" value="InterPro"/>
</dbReference>
<dbReference type="RefSeq" id="WP_136857981.1">
    <property type="nucleotide sequence ID" value="NZ_SUNH01000032.1"/>
</dbReference>
<evidence type="ECO:0000256" key="2">
    <source>
        <dbReference type="ARBA" id="ARBA00039140"/>
    </source>
</evidence>
<evidence type="ECO:0000313" key="7">
    <source>
        <dbReference type="Proteomes" id="UP000306223"/>
    </source>
</evidence>
<dbReference type="GO" id="GO:0008984">
    <property type="term" value="F:protein-glutamate methylesterase activity"/>
    <property type="evidence" value="ECO:0007669"/>
    <property type="project" value="UniProtKB-EC"/>
</dbReference>